<dbReference type="InterPro" id="IPR051790">
    <property type="entry name" value="Cytochrome_c-biogenesis_DsbD"/>
</dbReference>
<comment type="subcellular location">
    <subcellularLocation>
        <location evidence="1">Membrane</location>
        <topology evidence="1">Multi-pass membrane protein</topology>
    </subcellularLocation>
</comment>
<protein>
    <submittedName>
        <fullName evidence="9">Thiol:disulfide interchange protein DsbD</fullName>
        <ecNumber evidence="9">1.8.1.8</ecNumber>
    </submittedName>
</protein>
<dbReference type="GO" id="GO:0017004">
    <property type="term" value="P:cytochrome complex assembly"/>
    <property type="evidence" value="ECO:0007669"/>
    <property type="project" value="UniProtKB-KW"/>
</dbReference>
<keyword evidence="5 7" id="KW-1133">Transmembrane helix</keyword>
<feature type="transmembrane region" description="Helical" evidence="7">
    <location>
        <begin position="164"/>
        <end position="183"/>
    </location>
</feature>
<feature type="transmembrane region" description="Helical" evidence="7">
    <location>
        <begin position="130"/>
        <end position="152"/>
    </location>
</feature>
<evidence type="ECO:0000256" key="2">
    <source>
        <dbReference type="ARBA" id="ARBA00006143"/>
    </source>
</evidence>
<dbReference type="PANTHER" id="PTHR31272">
    <property type="entry name" value="CYTOCHROME C-TYPE BIOGENESIS PROTEIN HI_1454-RELATED"/>
    <property type="match status" value="1"/>
</dbReference>
<feature type="transmembrane region" description="Helical" evidence="7">
    <location>
        <begin position="203"/>
        <end position="228"/>
    </location>
</feature>
<accession>A0A238JTJ3</accession>
<comment type="similarity">
    <text evidence="2">Belongs to the DsbD family.</text>
</comment>
<feature type="transmembrane region" description="Helical" evidence="7">
    <location>
        <begin position="45"/>
        <end position="73"/>
    </location>
</feature>
<dbReference type="GO" id="GO:0047134">
    <property type="term" value="F:protein-disulfide reductase [NAD(P)H] activity"/>
    <property type="evidence" value="ECO:0007669"/>
    <property type="project" value="UniProtKB-EC"/>
</dbReference>
<dbReference type="Proteomes" id="UP000220836">
    <property type="component" value="Unassembled WGS sequence"/>
</dbReference>
<proteinExistence type="inferred from homology"/>
<evidence type="ECO:0000256" key="4">
    <source>
        <dbReference type="ARBA" id="ARBA00022748"/>
    </source>
</evidence>
<dbReference type="PANTHER" id="PTHR31272:SF4">
    <property type="entry name" value="CYTOCHROME C-TYPE BIOGENESIS PROTEIN HI_1454-RELATED"/>
    <property type="match status" value="1"/>
</dbReference>
<evidence type="ECO:0000259" key="8">
    <source>
        <dbReference type="Pfam" id="PF02683"/>
    </source>
</evidence>
<feature type="domain" description="Cytochrome C biogenesis protein transmembrane" evidence="8">
    <location>
        <begin position="48"/>
        <end position="261"/>
    </location>
</feature>
<evidence type="ECO:0000256" key="1">
    <source>
        <dbReference type="ARBA" id="ARBA00004141"/>
    </source>
</evidence>
<keyword evidence="3 7" id="KW-0812">Transmembrane</keyword>
<organism evidence="9 10">
    <name type="scientific">Pelagimonas varians</name>
    <dbReference type="NCBI Taxonomy" id="696760"/>
    <lineage>
        <taxon>Bacteria</taxon>
        <taxon>Pseudomonadati</taxon>
        <taxon>Pseudomonadota</taxon>
        <taxon>Alphaproteobacteria</taxon>
        <taxon>Rhodobacterales</taxon>
        <taxon>Roseobacteraceae</taxon>
        <taxon>Pelagimonas</taxon>
    </lineage>
</organism>
<feature type="transmembrane region" description="Helical" evidence="7">
    <location>
        <begin position="93"/>
        <end position="118"/>
    </location>
</feature>
<evidence type="ECO:0000256" key="5">
    <source>
        <dbReference type="ARBA" id="ARBA00022989"/>
    </source>
</evidence>
<keyword evidence="10" id="KW-1185">Reference proteome</keyword>
<evidence type="ECO:0000256" key="3">
    <source>
        <dbReference type="ARBA" id="ARBA00022692"/>
    </source>
</evidence>
<dbReference type="InterPro" id="IPR003834">
    <property type="entry name" value="Cyt_c_assmbl_TM_dom"/>
</dbReference>
<dbReference type="GO" id="GO:0016020">
    <property type="term" value="C:membrane"/>
    <property type="evidence" value="ECO:0007669"/>
    <property type="project" value="UniProtKB-SubCell"/>
</dbReference>
<gene>
    <name evidence="9" type="primary">dsbD_1</name>
    <name evidence="9" type="ORF">PEV8663_00346</name>
</gene>
<dbReference type="EC" id="1.8.1.8" evidence="9"/>
<feature type="transmembrane region" description="Helical" evidence="7">
    <location>
        <begin position="248"/>
        <end position="273"/>
    </location>
</feature>
<evidence type="ECO:0000256" key="7">
    <source>
        <dbReference type="SAM" id="Phobius"/>
    </source>
</evidence>
<reference evidence="9 10" key="1">
    <citation type="submission" date="2017-05" db="EMBL/GenBank/DDBJ databases">
        <authorList>
            <person name="Song R."/>
            <person name="Chenine A.L."/>
            <person name="Ruprecht R.M."/>
        </authorList>
    </citation>
    <scope>NUCLEOTIDE SEQUENCE [LARGE SCALE GENOMIC DNA]</scope>
    <source>
        <strain evidence="9 10">CECT 8663</strain>
    </source>
</reference>
<evidence type="ECO:0000313" key="10">
    <source>
        <dbReference type="Proteomes" id="UP000220836"/>
    </source>
</evidence>
<evidence type="ECO:0000256" key="6">
    <source>
        <dbReference type="ARBA" id="ARBA00023136"/>
    </source>
</evidence>
<keyword evidence="6 7" id="KW-0472">Membrane</keyword>
<evidence type="ECO:0000313" key="9">
    <source>
        <dbReference type="EMBL" id="SMX33971.1"/>
    </source>
</evidence>
<dbReference type="Pfam" id="PF02683">
    <property type="entry name" value="DsbD_TM"/>
    <property type="match status" value="1"/>
</dbReference>
<dbReference type="EMBL" id="FXYH01000001">
    <property type="protein sequence ID" value="SMX33971.1"/>
    <property type="molecule type" value="Genomic_DNA"/>
</dbReference>
<keyword evidence="4" id="KW-0201">Cytochrome c-type biogenesis</keyword>
<dbReference type="AlphaFoldDB" id="A0A238JTJ3"/>
<name>A0A238JTJ3_9RHOB</name>
<sequence>MGHGCEIIAIRTDVHEDVTGCARDGAAAIAYDRSMFGIEIIDASLLPAMFVALLAGIVSFLSPCVLPIVPPYLAYMSGMSMGDVTEGQGRGRIIMAALFFVMGLSTVFILLGFTASWIGSFFLQNQVLLAQISGVVVVIFGLHFLGVFRIGFLDREARMETGEAGGSAFGAYVLGLAFAFGWTPCIGPQLGAILSLAASEASVARGTLLLAVYAAGLGIPFLLAAIFLTRAMGLMNKIKRHMGLIEKVMGLLLVAVGLALITGAFSAMAFWLLETFPALATLG</sequence>
<keyword evidence="9" id="KW-0560">Oxidoreductase</keyword>